<evidence type="ECO:0008006" key="4">
    <source>
        <dbReference type="Google" id="ProtNLM"/>
    </source>
</evidence>
<reference evidence="2 3" key="1">
    <citation type="journal article" date="2024" name="Nat. Commun.">
        <title>Phylogenomics reveals the evolutionary origins of lichenization in chlorophyte algae.</title>
        <authorList>
            <person name="Puginier C."/>
            <person name="Libourel C."/>
            <person name="Otte J."/>
            <person name="Skaloud P."/>
            <person name="Haon M."/>
            <person name="Grisel S."/>
            <person name="Petersen M."/>
            <person name="Berrin J.G."/>
            <person name="Delaux P.M."/>
            <person name="Dal Grande F."/>
            <person name="Keller J."/>
        </authorList>
    </citation>
    <scope>NUCLEOTIDE SEQUENCE [LARGE SCALE GENOMIC DNA]</scope>
    <source>
        <strain evidence="2 3">SAG 2145</strain>
    </source>
</reference>
<dbReference type="SUPFAM" id="SSF82171">
    <property type="entry name" value="DPP6 N-terminal domain-like"/>
    <property type="match status" value="1"/>
</dbReference>
<name>A0AAW1RL20_9CHLO</name>
<evidence type="ECO:0000313" key="2">
    <source>
        <dbReference type="EMBL" id="KAK9833957.1"/>
    </source>
</evidence>
<sequence>MQATEPDIPAGLQQLRGALFEPLRAYLLPNLSCFALGSLRAVCRSLQQLVDHGTADVWAQATRDLVPPGMLSSVEAGQDALAAQSALRLVQARARNLTELRPSKAADLSSILCYGLLSNGNKCTSGEWAPCSPVTLTSSYLSASSLHHHADGGWWESSQVVDVVRACIFQLPTTAAMAATNRPTSSDACADAVALTDEENKRGKEMALSCKCVEVSLVINHIIWLADGLRVLLILTEISQSNAWVEQASLLQLFRLSDGHLEAERSLPRFMVQQGGIKPMQPLLPWSLTGWHLGLLEATSLCFRGVMDLKSLPLWRGALWQAGFLEVAWSHDNALLAVLTTFTNASASSTPRSAMVLHVFRASDLTCLLSFDGPLLGGMKWSPAGAHCLALTALSGQSDHRFHVDGFKCQELIFFDIPPTLVTGPITADPVQQPHIRWPCPPSSAAPQGSPSAAQSKVLPSASAMSIYTNDPHVAVNIFGLKAMHLSGNPACQIFAAPEVGVRSYRLFDTPCAIAWSPTGRAIVSMDQDLTFGDVIDARASQPHALSTCLARLTGRDRGWGWPQWADNGSWIFQPSNGYMVQHPSLANPTTQMGHWSAVVGSTSIDDRRAAAVAAPLKSYSSEDTSKSLPHFITCGASLSPNGALLVDLVGNDLLAPGLKAVSSPRYGSADEPAQLSRHQASLYHFEVKTGDVHVIVPDLKRRFGSSLPLMVAWHPCKWQRTQLIYACTDFCGAVLWVDARQHHLLGRWEKSTLLWPILSAKQSTPLSASNPSDRGADKGGVHNDFSVTSMEHSSMAEPYHSQQPALSDDKVTAVERVRDFEAEGDWSDLKWSTDGLQLACVGQACLAVISIVPCAEARNRVTWA</sequence>
<protein>
    <recommendedName>
        <fullName evidence="4">F-box domain-containing protein</fullName>
    </recommendedName>
</protein>
<comment type="caution">
    <text evidence="2">The sequence shown here is derived from an EMBL/GenBank/DDBJ whole genome shotgun (WGS) entry which is preliminary data.</text>
</comment>
<evidence type="ECO:0000256" key="1">
    <source>
        <dbReference type="SAM" id="MobiDB-lite"/>
    </source>
</evidence>
<accession>A0AAW1RL20</accession>
<evidence type="ECO:0000313" key="3">
    <source>
        <dbReference type="Proteomes" id="UP001438707"/>
    </source>
</evidence>
<keyword evidence="3" id="KW-1185">Reference proteome</keyword>
<feature type="compositionally biased region" description="Polar residues" evidence="1">
    <location>
        <begin position="764"/>
        <end position="773"/>
    </location>
</feature>
<dbReference type="AlphaFoldDB" id="A0AAW1RL20"/>
<gene>
    <name evidence="2" type="ORF">WJX74_010966</name>
</gene>
<dbReference type="EMBL" id="JALJOS010000010">
    <property type="protein sequence ID" value="KAK9833957.1"/>
    <property type="molecule type" value="Genomic_DNA"/>
</dbReference>
<proteinExistence type="predicted"/>
<organism evidence="2 3">
    <name type="scientific">Apatococcus lobatus</name>
    <dbReference type="NCBI Taxonomy" id="904363"/>
    <lineage>
        <taxon>Eukaryota</taxon>
        <taxon>Viridiplantae</taxon>
        <taxon>Chlorophyta</taxon>
        <taxon>core chlorophytes</taxon>
        <taxon>Trebouxiophyceae</taxon>
        <taxon>Chlorellales</taxon>
        <taxon>Chlorellaceae</taxon>
        <taxon>Apatococcus</taxon>
    </lineage>
</organism>
<feature type="region of interest" description="Disordered" evidence="1">
    <location>
        <begin position="764"/>
        <end position="784"/>
    </location>
</feature>
<dbReference type="Proteomes" id="UP001438707">
    <property type="component" value="Unassembled WGS sequence"/>
</dbReference>